<comment type="caution">
    <text evidence="2">The sequence shown here is derived from an EMBL/GenBank/DDBJ whole genome shotgun (WGS) entry which is preliminary data.</text>
</comment>
<dbReference type="Proteomes" id="UP000670947">
    <property type="component" value="Unassembled WGS sequence"/>
</dbReference>
<reference evidence="2 3" key="1">
    <citation type="submission" date="2021-03" db="EMBL/GenBank/DDBJ databases">
        <title>Paenibacillus artemisicola MWE-103 whole genome sequence.</title>
        <authorList>
            <person name="Ham Y.J."/>
        </authorList>
    </citation>
    <scope>NUCLEOTIDE SEQUENCE [LARGE SCALE GENOMIC DNA]</scope>
    <source>
        <strain evidence="2 3">MWE-103</strain>
    </source>
</reference>
<proteinExistence type="predicted"/>
<protein>
    <submittedName>
        <fullName evidence="2">GNAT family N-acetyltransferase</fullName>
    </submittedName>
</protein>
<organism evidence="2 3">
    <name type="scientific">Paenibacillus artemisiicola</name>
    <dbReference type="NCBI Taxonomy" id="1172618"/>
    <lineage>
        <taxon>Bacteria</taxon>
        <taxon>Bacillati</taxon>
        <taxon>Bacillota</taxon>
        <taxon>Bacilli</taxon>
        <taxon>Bacillales</taxon>
        <taxon>Paenibacillaceae</taxon>
        <taxon>Paenibacillus</taxon>
    </lineage>
</organism>
<dbReference type="InterPro" id="IPR000182">
    <property type="entry name" value="GNAT_dom"/>
</dbReference>
<dbReference type="SUPFAM" id="SSF55729">
    <property type="entry name" value="Acyl-CoA N-acyltransferases (Nat)"/>
    <property type="match status" value="1"/>
</dbReference>
<dbReference type="EMBL" id="JAGGDJ010000048">
    <property type="protein sequence ID" value="MBO7748136.1"/>
    <property type="molecule type" value="Genomic_DNA"/>
</dbReference>
<dbReference type="InterPro" id="IPR051531">
    <property type="entry name" value="N-acetyltransferase"/>
</dbReference>
<accession>A0ABS3WJ65</accession>
<name>A0ABS3WJ65_9BACL</name>
<dbReference type="Gene3D" id="3.40.630.30">
    <property type="match status" value="1"/>
</dbReference>
<evidence type="ECO:0000259" key="1">
    <source>
        <dbReference type="PROSITE" id="PS51186"/>
    </source>
</evidence>
<dbReference type="RefSeq" id="WP_208850729.1">
    <property type="nucleotide sequence ID" value="NZ_JAGGDJ010000048.1"/>
</dbReference>
<dbReference type="InterPro" id="IPR016181">
    <property type="entry name" value="Acyl_CoA_acyltransferase"/>
</dbReference>
<evidence type="ECO:0000313" key="3">
    <source>
        <dbReference type="Proteomes" id="UP000670947"/>
    </source>
</evidence>
<dbReference type="PANTHER" id="PTHR43792">
    <property type="entry name" value="GNAT FAMILY, PUTATIVE (AFU_ORTHOLOGUE AFUA_3G00765)-RELATED-RELATED"/>
    <property type="match status" value="1"/>
</dbReference>
<keyword evidence="3" id="KW-1185">Reference proteome</keyword>
<evidence type="ECO:0000313" key="2">
    <source>
        <dbReference type="EMBL" id="MBO7748136.1"/>
    </source>
</evidence>
<dbReference type="PANTHER" id="PTHR43792:SF9">
    <property type="entry name" value="RIBOSOMAL-PROTEIN-ALANINE ACETYLTRANSFERASE"/>
    <property type="match status" value="1"/>
</dbReference>
<feature type="domain" description="N-acetyltransferase" evidence="1">
    <location>
        <begin position="12"/>
        <end position="185"/>
    </location>
</feature>
<sequence>MHDEYMIDCGPIALRPFRPEDLDDFHAITHEPEIVRYLPGWNVPKERRADWLLNYEIPENERFLQAVEEGGPIGELRLRLAIVLKTTGGFIGWACTGMKEELPPPNREIVYGLTAAHRGKGYATMAANGLVRYLFERELAEELNALALNGNEPSRRVIEKCGFREQGGIVIDGETYLHYKRFRREGEA</sequence>
<dbReference type="PROSITE" id="PS51186">
    <property type="entry name" value="GNAT"/>
    <property type="match status" value="1"/>
</dbReference>
<dbReference type="Pfam" id="PF13302">
    <property type="entry name" value="Acetyltransf_3"/>
    <property type="match status" value="1"/>
</dbReference>
<gene>
    <name evidence="2" type="ORF">I8J29_28485</name>
</gene>